<dbReference type="PANTHER" id="PTHR30625">
    <property type="entry name" value="PROTEIN TOLQ"/>
    <property type="match status" value="1"/>
</dbReference>
<organism evidence="11 12">
    <name type="scientific">Rubritalea tangerina</name>
    <dbReference type="NCBI Taxonomy" id="430798"/>
    <lineage>
        <taxon>Bacteria</taxon>
        <taxon>Pseudomonadati</taxon>
        <taxon>Verrucomicrobiota</taxon>
        <taxon>Verrucomicrobiia</taxon>
        <taxon>Verrucomicrobiales</taxon>
        <taxon>Rubritaleaceae</taxon>
        <taxon>Rubritalea</taxon>
    </lineage>
</organism>
<name>A0ABW4ZEN4_9BACT</name>
<keyword evidence="9" id="KW-0732">Signal</keyword>
<dbReference type="Proteomes" id="UP001597389">
    <property type="component" value="Unassembled WGS sequence"/>
</dbReference>
<keyword evidence="5 8" id="KW-0472">Membrane</keyword>
<dbReference type="RefSeq" id="WP_377088366.1">
    <property type="nucleotide sequence ID" value="NZ_JBHSJL010000014.1"/>
</dbReference>
<dbReference type="InterPro" id="IPR050790">
    <property type="entry name" value="ExbB/TolQ_transport"/>
</dbReference>
<sequence>MKRTLSLYGLLTAALTLTASAQDDAAANAPVELDVYDLVVEKGGFVMYPLALISVATLVLVFFYFITIRRNSVVSDRFMSSAEALIRKRDYLGLVAQCHRENKSISRVAEKSLDFMTQNSGVSFKEVREVAEAEGSRQAGILTQRISYLSDIGAIAPMIGLLGTVIGMIKSFYQISAGNFEGVKQMELAGGVSEALITTASGLIIGIVALIFYSIFRGRVQKYIAELEAASTHLMALLAAQYNRAGGSTPKAAFAEELRNFDEDEEGFAQVNRQGRSTPSPIDTTRPDVEGI</sequence>
<feature type="compositionally biased region" description="Polar residues" evidence="7">
    <location>
        <begin position="271"/>
        <end position="283"/>
    </location>
</feature>
<keyword evidence="4 8" id="KW-1133">Transmembrane helix</keyword>
<dbReference type="InterPro" id="IPR002898">
    <property type="entry name" value="MotA_ExbB_proton_chnl"/>
</dbReference>
<evidence type="ECO:0000256" key="2">
    <source>
        <dbReference type="ARBA" id="ARBA00022475"/>
    </source>
</evidence>
<keyword evidence="6" id="KW-0653">Protein transport</keyword>
<keyword evidence="6" id="KW-0813">Transport</keyword>
<dbReference type="Pfam" id="PF01618">
    <property type="entry name" value="MotA_ExbB"/>
    <property type="match status" value="1"/>
</dbReference>
<feature type="chain" id="PRO_5047305687" evidence="9">
    <location>
        <begin position="22"/>
        <end position="292"/>
    </location>
</feature>
<feature type="transmembrane region" description="Helical" evidence="8">
    <location>
        <begin position="45"/>
        <end position="67"/>
    </location>
</feature>
<keyword evidence="3 8" id="KW-0812">Transmembrane</keyword>
<accession>A0ABW4ZEN4</accession>
<feature type="domain" description="MotA/TolQ/ExbB proton channel" evidence="10">
    <location>
        <begin position="102"/>
        <end position="228"/>
    </location>
</feature>
<evidence type="ECO:0000256" key="4">
    <source>
        <dbReference type="ARBA" id="ARBA00022989"/>
    </source>
</evidence>
<keyword evidence="12" id="KW-1185">Reference proteome</keyword>
<evidence type="ECO:0000256" key="3">
    <source>
        <dbReference type="ARBA" id="ARBA00022692"/>
    </source>
</evidence>
<reference evidence="12" key="1">
    <citation type="journal article" date="2019" name="Int. J. Syst. Evol. Microbiol.">
        <title>The Global Catalogue of Microorganisms (GCM) 10K type strain sequencing project: providing services to taxonomists for standard genome sequencing and annotation.</title>
        <authorList>
            <consortium name="The Broad Institute Genomics Platform"/>
            <consortium name="The Broad Institute Genome Sequencing Center for Infectious Disease"/>
            <person name="Wu L."/>
            <person name="Ma J."/>
        </authorList>
    </citation>
    <scope>NUCLEOTIDE SEQUENCE [LARGE SCALE GENOMIC DNA]</scope>
    <source>
        <strain evidence="12">CCUG 57942</strain>
    </source>
</reference>
<evidence type="ECO:0000313" key="11">
    <source>
        <dbReference type="EMBL" id="MFD2160344.1"/>
    </source>
</evidence>
<comment type="subcellular location">
    <subcellularLocation>
        <location evidence="1">Cell membrane</location>
        <topology evidence="1">Multi-pass membrane protein</topology>
    </subcellularLocation>
    <subcellularLocation>
        <location evidence="6">Membrane</location>
        <topology evidence="6">Multi-pass membrane protein</topology>
    </subcellularLocation>
</comment>
<evidence type="ECO:0000259" key="10">
    <source>
        <dbReference type="Pfam" id="PF01618"/>
    </source>
</evidence>
<evidence type="ECO:0000256" key="5">
    <source>
        <dbReference type="ARBA" id="ARBA00023136"/>
    </source>
</evidence>
<evidence type="ECO:0000256" key="6">
    <source>
        <dbReference type="RuleBase" id="RU004057"/>
    </source>
</evidence>
<evidence type="ECO:0000313" key="12">
    <source>
        <dbReference type="Proteomes" id="UP001597389"/>
    </source>
</evidence>
<dbReference type="PANTHER" id="PTHR30625:SF17">
    <property type="entry name" value="TOLQ-RELATED"/>
    <property type="match status" value="1"/>
</dbReference>
<evidence type="ECO:0000256" key="1">
    <source>
        <dbReference type="ARBA" id="ARBA00004651"/>
    </source>
</evidence>
<gene>
    <name evidence="11" type="ORF">ACFSW8_15680</name>
</gene>
<proteinExistence type="inferred from homology"/>
<feature type="transmembrane region" description="Helical" evidence="8">
    <location>
        <begin position="195"/>
        <end position="216"/>
    </location>
</feature>
<feature type="signal peptide" evidence="9">
    <location>
        <begin position="1"/>
        <end position="21"/>
    </location>
</feature>
<evidence type="ECO:0000256" key="9">
    <source>
        <dbReference type="SAM" id="SignalP"/>
    </source>
</evidence>
<keyword evidence="2" id="KW-1003">Cell membrane</keyword>
<feature type="transmembrane region" description="Helical" evidence="8">
    <location>
        <begin position="152"/>
        <end position="175"/>
    </location>
</feature>
<dbReference type="EMBL" id="JBHUJB010000076">
    <property type="protein sequence ID" value="MFD2160344.1"/>
    <property type="molecule type" value="Genomic_DNA"/>
</dbReference>
<feature type="region of interest" description="Disordered" evidence="7">
    <location>
        <begin position="269"/>
        <end position="292"/>
    </location>
</feature>
<evidence type="ECO:0000256" key="8">
    <source>
        <dbReference type="SAM" id="Phobius"/>
    </source>
</evidence>
<comment type="similarity">
    <text evidence="6">Belongs to the exbB/tolQ family.</text>
</comment>
<protein>
    <submittedName>
        <fullName evidence="11">MotA/TolQ/ExbB proton channel family protein</fullName>
    </submittedName>
</protein>
<evidence type="ECO:0000256" key="7">
    <source>
        <dbReference type="SAM" id="MobiDB-lite"/>
    </source>
</evidence>
<comment type="caution">
    <text evidence="11">The sequence shown here is derived from an EMBL/GenBank/DDBJ whole genome shotgun (WGS) entry which is preliminary data.</text>
</comment>